<dbReference type="Gene3D" id="3.10.20.90">
    <property type="entry name" value="Phosphatidylinositol 3-kinase Catalytic Subunit, Chain A, domain 1"/>
    <property type="match status" value="1"/>
</dbReference>
<dbReference type="InterPro" id="IPR006636">
    <property type="entry name" value="STI1_HS-bd"/>
</dbReference>
<proteinExistence type="predicted"/>
<feature type="region of interest" description="Disordered" evidence="3">
    <location>
        <begin position="50"/>
        <end position="86"/>
    </location>
</feature>
<feature type="domain" description="Ubiquitin-like" evidence="5">
    <location>
        <begin position="1"/>
        <end position="51"/>
    </location>
</feature>
<feature type="region of interest" description="Disordered" evidence="3">
    <location>
        <begin position="235"/>
        <end position="303"/>
    </location>
</feature>
<dbReference type="InterPro" id="IPR029071">
    <property type="entry name" value="Ubiquitin-like_domsf"/>
</dbReference>
<organism evidence="6 7">
    <name type="scientific">Phaetusa simplex</name>
    <name type="common">large-billed tern</name>
    <dbReference type="NCBI Taxonomy" id="297813"/>
    <lineage>
        <taxon>Eukaryota</taxon>
        <taxon>Metazoa</taxon>
        <taxon>Chordata</taxon>
        <taxon>Craniata</taxon>
        <taxon>Vertebrata</taxon>
        <taxon>Euteleostomi</taxon>
        <taxon>Archelosauria</taxon>
        <taxon>Archosauria</taxon>
        <taxon>Dinosauria</taxon>
        <taxon>Saurischia</taxon>
        <taxon>Theropoda</taxon>
        <taxon>Coelurosauria</taxon>
        <taxon>Aves</taxon>
        <taxon>Neognathae</taxon>
        <taxon>Neoaves</taxon>
        <taxon>Charadriiformes</taxon>
        <taxon>Laridae</taxon>
        <taxon>Phaetusa</taxon>
    </lineage>
</organism>
<dbReference type="Pfam" id="PF00240">
    <property type="entry name" value="ubiquitin"/>
    <property type="match status" value="1"/>
</dbReference>
<dbReference type="GO" id="GO:0006511">
    <property type="term" value="P:ubiquitin-dependent protein catabolic process"/>
    <property type="evidence" value="ECO:0007669"/>
    <property type="project" value="TreeGrafter"/>
</dbReference>
<name>A0A7L4BLS6_9CHAR</name>
<dbReference type="Pfam" id="PF23195">
    <property type="entry name" value="UBQLN1"/>
    <property type="match status" value="1"/>
</dbReference>
<dbReference type="EMBL" id="VZZW01003512">
    <property type="protein sequence ID" value="NXW38532.1"/>
    <property type="molecule type" value="Genomic_DNA"/>
</dbReference>
<protein>
    <submittedName>
        <fullName evidence="6">UBQL1 protein</fullName>
    </submittedName>
</protein>
<keyword evidence="4" id="KW-0812">Transmembrane</keyword>
<accession>A0A7L4BLS6</accession>
<evidence type="ECO:0000313" key="6">
    <source>
        <dbReference type="EMBL" id="NXW38532.1"/>
    </source>
</evidence>
<dbReference type="SUPFAM" id="SSF54236">
    <property type="entry name" value="Ubiquitin-like"/>
    <property type="match status" value="1"/>
</dbReference>
<dbReference type="FunFam" id="3.10.20.90:FF:000266">
    <property type="entry name" value="Ubiquilin-1"/>
    <property type="match status" value="1"/>
</dbReference>
<feature type="non-terminal residue" evidence="6">
    <location>
        <position position="1"/>
    </location>
</feature>
<feature type="compositionally biased region" description="Polar residues" evidence="3">
    <location>
        <begin position="50"/>
        <end position="59"/>
    </location>
</feature>
<sequence length="444" mass="47278">FKEEISKRFKSHTDQLVLIFAGKILKDQDTLTQHGIHDGLTVHLVIKTQNRSQDHPAQQANTTGSTATTSTSRSSTSTPASTNSNPFGLGGLGGLAGLSSLGLNTSNFSELQSQMQRQLMSNPEMMVQIMENPFVQSMLSNPDLMRQLIMANPQMQQLIQRNPEISHMLNNPDIMRQTLELARNPAMMQEMMRNQDRALSNLESIPGGYNALRRMYTDIQEPMLNAAQEQFGGNPFASLVSNASSGGDSQPSRTENRDPLPNPWAPQSSSQPSTTGTSGESGGSSSAGNSTSGSTGQSSTVPNLGPGVGGVFVIAIVCICTYLGMMLNNPLFAGNPQLQEQMRQQLPTFLQQMQNPDTLSAMSNPRAMQALLQIQQGLQTLATEAPGLIPGFNPGLGGLGSTGAPTGSTVPSSVPNENTLGAAEPGHQQFVQQMLQALAGANAQ</sequence>
<dbReference type="GO" id="GO:0005829">
    <property type="term" value="C:cytosol"/>
    <property type="evidence" value="ECO:0007669"/>
    <property type="project" value="TreeGrafter"/>
</dbReference>
<evidence type="ECO:0000313" key="7">
    <source>
        <dbReference type="Proteomes" id="UP000556165"/>
    </source>
</evidence>
<keyword evidence="4" id="KW-0472">Membrane</keyword>
<feature type="compositionally biased region" description="Low complexity" evidence="3">
    <location>
        <begin position="267"/>
        <end position="300"/>
    </location>
</feature>
<dbReference type="InterPro" id="IPR015496">
    <property type="entry name" value="Ubiquilin"/>
</dbReference>
<feature type="compositionally biased region" description="Low complexity" evidence="3">
    <location>
        <begin position="60"/>
        <end position="85"/>
    </location>
</feature>
<dbReference type="Gene3D" id="1.10.260.100">
    <property type="match status" value="1"/>
</dbReference>
<evidence type="ECO:0000256" key="2">
    <source>
        <dbReference type="ARBA" id="ARBA00022490"/>
    </source>
</evidence>
<feature type="non-terminal residue" evidence="6">
    <location>
        <position position="444"/>
    </location>
</feature>
<dbReference type="AlphaFoldDB" id="A0A7L4BLS6"/>
<dbReference type="GO" id="GO:0031593">
    <property type="term" value="F:polyubiquitin modification-dependent protein binding"/>
    <property type="evidence" value="ECO:0007669"/>
    <property type="project" value="TreeGrafter"/>
</dbReference>
<dbReference type="FunFam" id="1.10.260.100:FF:000001">
    <property type="entry name" value="Ubiquilin 1"/>
    <property type="match status" value="1"/>
</dbReference>
<evidence type="ECO:0000259" key="5">
    <source>
        <dbReference type="PROSITE" id="PS50053"/>
    </source>
</evidence>
<evidence type="ECO:0000256" key="3">
    <source>
        <dbReference type="SAM" id="MobiDB-lite"/>
    </source>
</evidence>
<dbReference type="PANTHER" id="PTHR10677:SF16">
    <property type="entry name" value="UBIQUILIN-1"/>
    <property type="match status" value="1"/>
</dbReference>
<dbReference type="PROSITE" id="PS50053">
    <property type="entry name" value="UBIQUITIN_2"/>
    <property type="match status" value="1"/>
</dbReference>
<dbReference type="InterPro" id="IPR000626">
    <property type="entry name" value="Ubiquitin-like_dom"/>
</dbReference>
<reference evidence="6 7" key="1">
    <citation type="submission" date="2019-09" db="EMBL/GenBank/DDBJ databases">
        <title>Bird 10,000 Genomes (B10K) Project - Family phase.</title>
        <authorList>
            <person name="Zhang G."/>
        </authorList>
    </citation>
    <scope>NUCLEOTIDE SEQUENCE [LARGE SCALE GENOMIC DNA]</scope>
    <source>
        <strain evidence="6">B10K-DU-009-16</strain>
        <tissue evidence="6">Muscle</tissue>
    </source>
</reference>
<gene>
    <name evidence="6" type="primary">Ubqln1</name>
    <name evidence="6" type="ORF">PHASIM_R10010</name>
</gene>
<keyword evidence="4" id="KW-1133">Transmembrane helix</keyword>
<feature type="compositionally biased region" description="Polar residues" evidence="3">
    <location>
        <begin position="239"/>
        <end position="253"/>
    </location>
</feature>
<keyword evidence="7" id="KW-1185">Reference proteome</keyword>
<evidence type="ECO:0000256" key="4">
    <source>
        <dbReference type="SAM" id="Phobius"/>
    </source>
</evidence>
<comment type="caution">
    <text evidence="6">The sequence shown here is derived from an EMBL/GenBank/DDBJ whole genome shotgun (WGS) entry which is preliminary data.</text>
</comment>
<feature type="transmembrane region" description="Helical" evidence="4">
    <location>
        <begin position="304"/>
        <end position="325"/>
    </location>
</feature>
<dbReference type="SMART" id="SM00727">
    <property type="entry name" value="STI1"/>
    <property type="match status" value="3"/>
</dbReference>
<keyword evidence="2" id="KW-0963">Cytoplasm</keyword>
<evidence type="ECO:0000256" key="1">
    <source>
        <dbReference type="ARBA" id="ARBA00004496"/>
    </source>
</evidence>
<dbReference type="Proteomes" id="UP000556165">
    <property type="component" value="Unassembled WGS sequence"/>
</dbReference>
<dbReference type="PANTHER" id="PTHR10677">
    <property type="entry name" value="UBIQUILIN"/>
    <property type="match status" value="1"/>
</dbReference>
<comment type="subcellular location">
    <subcellularLocation>
        <location evidence="1">Cytoplasm</location>
    </subcellularLocation>
</comment>